<dbReference type="GO" id="GO:0003743">
    <property type="term" value="F:translation initiation factor activity"/>
    <property type="evidence" value="ECO:0007669"/>
    <property type="project" value="UniProtKB-KW"/>
</dbReference>
<accession>X8J881</accession>
<organism evidence="1 2">
    <name type="scientific">Rhizoctonia solani AG-3 Rhs1AP</name>
    <dbReference type="NCBI Taxonomy" id="1086054"/>
    <lineage>
        <taxon>Eukaryota</taxon>
        <taxon>Fungi</taxon>
        <taxon>Dikarya</taxon>
        <taxon>Basidiomycota</taxon>
        <taxon>Agaricomycotina</taxon>
        <taxon>Agaricomycetes</taxon>
        <taxon>Cantharellales</taxon>
        <taxon>Ceratobasidiaceae</taxon>
        <taxon>Rhizoctonia</taxon>
    </lineage>
</organism>
<keyword evidence="1" id="KW-0648">Protein biosynthesis</keyword>
<name>X8J881_9AGAM</name>
<evidence type="ECO:0000313" key="2">
    <source>
        <dbReference type="Proteomes" id="UP000030108"/>
    </source>
</evidence>
<protein>
    <submittedName>
        <fullName evidence="1">Eukaryotic translation initiation factor 4G, putative</fullName>
    </submittedName>
</protein>
<dbReference type="Proteomes" id="UP000030108">
    <property type="component" value="Unassembled WGS sequence"/>
</dbReference>
<reference evidence="2" key="1">
    <citation type="journal article" date="2014" name="Genome Announc.">
        <title>Draft genome sequence of the plant-pathogenic soil fungus Rhizoctonia solani anastomosis group 3 strain Rhs1AP.</title>
        <authorList>
            <person name="Cubeta M.A."/>
            <person name="Thomas E."/>
            <person name="Dean R.A."/>
            <person name="Jabaji S."/>
            <person name="Neate S.M."/>
            <person name="Tavantzis S."/>
            <person name="Toda T."/>
            <person name="Vilgalys R."/>
            <person name="Bharathan N."/>
            <person name="Fedorova-Abrams N."/>
            <person name="Pakala S.B."/>
            <person name="Pakala S.M."/>
            <person name="Zafar N."/>
            <person name="Joardar V."/>
            <person name="Losada L."/>
            <person name="Nierman W.C."/>
        </authorList>
    </citation>
    <scope>NUCLEOTIDE SEQUENCE [LARGE SCALE GENOMIC DNA]</scope>
    <source>
        <strain evidence="2">AG-3</strain>
    </source>
</reference>
<evidence type="ECO:0000313" key="1">
    <source>
        <dbReference type="EMBL" id="EUC57431.1"/>
    </source>
</evidence>
<comment type="caution">
    <text evidence="1">The sequence shown here is derived from an EMBL/GenBank/DDBJ whole genome shotgun (WGS) entry which is preliminary data.</text>
</comment>
<keyword evidence="1" id="KW-0396">Initiation factor</keyword>
<sequence>MFQLTRPSSTSSTRCSLPEVCTLLEAHGRDLNATLWEGEMAQLLEWAKTTMLEHGVDGHTQRRMRAVTLSLGSSQEQESLSEANYENSFCSPKLPSSEEGLDENNYSSHRLAHEIGVNSSFQSAKTMELKLFAMLDQLEAGDFDHISDQIIEWVNKTSGWEGDGQALM</sequence>
<gene>
    <name evidence="1" type="ORF">RSOL_221610</name>
</gene>
<dbReference type="EMBL" id="JATN01000322">
    <property type="protein sequence ID" value="EUC57431.1"/>
    <property type="molecule type" value="Genomic_DNA"/>
</dbReference>
<proteinExistence type="predicted"/>
<dbReference type="AlphaFoldDB" id="X8J881"/>